<comment type="caution">
    <text evidence="1">The sequence shown here is derived from an EMBL/GenBank/DDBJ whole genome shotgun (WGS) entry which is preliminary data.</text>
</comment>
<gene>
    <name evidence="1" type="ORF">Tco_0976437</name>
</gene>
<dbReference type="EMBL" id="BQNB010016307">
    <property type="protein sequence ID" value="GJT50280.1"/>
    <property type="molecule type" value="Genomic_DNA"/>
</dbReference>
<organism evidence="1 2">
    <name type="scientific">Tanacetum coccineum</name>
    <dbReference type="NCBI Taxonomy" id="301880"/>
    <lineage>
        <taxon>Eukaryota</taxon>
        <taxon>Viridiplantae</taxon>
        <taxon>Streptophyta</taxon>
        <taxon>Embryophyta</taxon>
        <taxon>Tracheophyta</taxon>
        <taxon>Spermatophyta</taxon>
        <taxon>Magnoliopsida</taxon>
        <taxon>eudicotyledons</taxon>
        <taxon>Gunneridae</taxon>
        <taxon>Pentapetalae</taxon>
        <taxon>asterids</taxon>
        <taxon>campanulids</taxon>
        <taxon>Asterales</taxon>
        <taxon>Asteraceae</taxon>
        <taxon>Asteroideae</taxon>
        <taxon>Anthemideae</taxon>
        <taxon>Anthemidinae</taxon>
        <taxon>Tanacetum</taxon>
    </lineage>
</organism>
<proteinExistence type="predicted"/>
<evidence type="ECO:0000313" key="2">
    <source>
        <dbReference type="Proteomes" id="UP001151760"/>
    </source>
</evidence>
<protein>
    <submittedName>
        <fullName evidence="1">Uncharacterized protein</fullName>
    </submittedName>
</protein>
<reference evidence="1" key="2">
    <citation type="submission" date="2022-01" db="EMBL/GenBank/DDBJ databases">
        <authorList>
            <person name="Yamashiro T."/>
            <person name="Shiraishi A."/>
            <person name="Satake H."/>
            <person name="Nakayama K."/>
        </authorList>
    </citation>
    <scope>NUCLEOTIDE SEQUENCE</scope>
</reference>
<dbReference type="Proteomes" id="UP001151760">
    <property type="component" value="Unassembled WGS sequence"/>
</dbReference>
<name>A0ABQ5EH89_9ASTR</name>
<evidence type="ECO:0000313" key="1">
    <source>
        <dbReference type="EMBL" id="GJT50280.1"/>
    </source>
</evidence>
<sequence length="190" mass="21233">MSNSTMTFMEPTLRKTVLLCLTKRTMFHGYHTNVLKHGDAGPVHSFSVSECFMTNTNDDELTEAEIKQMEADDQAIQTILLGLPEDIYAVVDSCETAQEIWFTSTDGESIESYYHRNSDKVVTMLEGWGHLARTAQSDQGEGCSFNLSYLVAIALKGRSSNPYKLKRLIYGCCSGSDEIEEKSIQTDFDG</sequence>
<accession>A0ABQ5EH89</accession>
<keyword evidence="2" id="KW-1185">Reference proteome</keyword>
<reference evidence="1" key="1">
    <citation type="journal article" date="2022" name="Int. J. Mol. Sci.">
        <title>Draft Genome of Tanacetum Coccineum: Genomic Comparison of Closely Related Tanacetum-Family Plants.</title>
        <authorList>
            <person name="Yamashiro T."/>
            <person name="Shiraishi A."/>
            <person name="Nakayama K."/>
            <person name="Satake H."/>
        </authorList>
    </citation>
    <scope>NUCLEOTIDE SEQUENCE</scope>
</reference>